<keyword evidence="1" id="KW-0479">Metal-binding</keyword>
<evidence type="ECO:0000313" key="6">
    <source>
        <dbReference type="EMBL" id="PPR04286.1"/>
    </source>
</evidence>
<dbReference type="SUPFAM" id="SSF144232">
    <property type="entry name" value="HIT/MYND zinc finger-like"/>
    <property type="match status" value="1"/>
</dbReference>
<dbReference type="Gene3D" id="6.10.140.2220">
    <property type="match status" value="1"/>
</dbReference>
<name>A0A409YMQ1_9AGAR</name>
<sequence length="372" mass="43592">MGEYQRHTYYEEKPLLSDCDLILDEMSERQVEKLRNTMFYVQLEAWPNAGGSDIQKWFRKVTSGDTAVRSWGNNNRQYSRHISWKKDKKFSAENLFFRTVDTSRVLPMALADFRIQWYAHKDIWDRFDNVPEDPETGFGGRDGWQKVTLTCLIWHLLVMRNMHDYGGADIPVIVTEWTQEQMDMAMDYWVELSQDEWSLEQKREKFFEMDRKLCRCRPCFYQVDLLLRSLLSDEEVGYVPRFTILLSTQNDVKARTLFTEPAFVPPPALVSSFPTGCGNANCDEQGKDCGMIDFKKSWALKKDSHLVRRDKFPRVGGVKCNLWICKVEEEPGSTGPSKFQKCQKCKEALYCSREHQLCDWDSHKRICEAQAV</sequence>
<dbReference type="OrthoDB" id="432970at2759"/>
<keyword evidence="7" id="KW-1185">Reference proteome</keyword>
<dbReference type="InterPro" id="IPR002893">
    <property type="entry name" value="Znf_MYND"/>
</dbReference>
<dbReference type="GO" id="GO:0008270">
    <property type="term" value="F:zinc ion binding"/>
    <property type="evidence" value="ECO:0007669"/>
    <property type="project" value="UniProtKB-KW"/>
</dbReference>
<accession>A0A409YMQ1</accession>
<evidence type="ECO:0000256" key="4">
    <source>
        <dbReference type="PROSITE-ProRule" id="PRU00134"/>
    </source>
</evidence>
<evidence type="ECO:0000256" key="1">
    <source>
        <dbReference type="ARBA" id="ARBA00022723"/>
    </source>
</evidence>
<evidence type="ECO:0000313" key="7">
    <source>
        <dbReference type="Proteomes" id="UP000284706"/>
    </source>
</evidence>
<evidence type="ECO:0000259" key="5">
    <source>
        <dbReference type="PROSITE" id="PS50865"/>
    </source>
</evidence>
<dbReference type="Proteomes" id="UP000284706">
    <property type="component" value="Unassembled WGS sequence"/>
</dbReference>
<evidence type="ECO:0000256" key="3">
    <source>
        <dbReference type="ARBA" id="ARBA00022833"/>
    </source>
</evidence>
<dbReference type="EMBL" id="NHYE01000643">
    <property type="protein sequence ID" value="PPR04286.1"/>
    <property type="molecule type" value="Genomic_DNA"/>
</dbReference>
<reference evidence="6 7" key="1">
    <citation type="journal article" date="2018" name="Evol. Lett.">
        <title>Horizontal gene cluster transfer increased hallucinogenic mushroom diversity.</title>
        <authorList>
            <person name="Reynolds H.T."/>
            <person name="Vijayakumar V."/>
            <person name="Gluck-Thaler E."/>
            <person name="Korotkin H.B."/>
            <person name="Matheny P.B."/>
            <person name="Slot J.C."/>
        </authorList>
    </citation>
    <scope>NUCLEOTIDE SEQUENCE [LARGE SCALE GENOMIC DNA]</scope>
    <source>
        <strain evidence="6 7">SRW20</strain>
    </source>
</reference>
<dbReference type="PROSITE" id="PS50865">
    <property type="entry name" value="ZF_MYND_2"/>
    <property type="match status" value="1"/>
</dbReference>
<proteinExistence type="predicted"/>
<feature type="domain" description="MYND-type" evidence="5">
    <location>
        <begin position="322"/>
        <end position="367"/>
    </location>
</feature>
<comment type="caution">
    <text evidence="6">The sequence shown here is derived from an EMBL/GenBank/DDBJ whole genome shotgun (WGS) entry which is preliminary data.</text>
</comment>
<dbReference type="STRING" id="231916.A0A409YMQ1"/>
<keyword evidence="3" id="KW-0862">Zinc</keyword>
<evidence type="ECO:0000256" key="2">
    <source>
        <dbReference type="ARBA" id="ARBA00022771"/>
    </source>
</evidence>
<dbReference type="Pfam" id="PF01753">
    <property type="entry name" value="zf-MYND"/>
    <property type="match status" value="1"/>
</dbReference>
<protein>
    <recommendedName>
        <fullName evidence="5">MYND-type domain-containing protein</fullName>
    </recommendedName>
</protein>
<gene>
    <name evidence="6" type="ORF">CVT26_004073</name>
</gene>
<keyword evidence="2 4" id="KW-0863">Zinc-finger</keyword>
<organism evidence="6 7">
    <name type="scientific">Gymnopilus dilepis</name>
    <dbReference type="NCBI Taxonomy" id="231916"/>
    <lineage>
        <taxon>Eukaryota</taxon>
        <taxon>Fungi</taxon>
        <taxon>Dikarya</taxon>
        <taxon>Basidiomycota</taxon>
        <taxon>Agaricomycotina</taxon>
        <taxon>Agaricomycetes</taxon>
        <taxon>Agaricomycetidae</taxon>
        <taxon>Agaricales</taxon>
        <taxon>Agaricineae</taxon>
        <taxon>Hymenogastraceae</taxon>
        <taxon>Gymnopilus</taxon>
    </lineage>
</organism>
<dbReference type="AlphaFoldDB" id="A0A409YMQ1"/>
<dbReference type="InParanoid" id="A0A409YMQ1"/>